<comment type="caution">
    <text evidence="4">The sequence shown here is derived from an EMBL/GenBank/DDBJ whole genome shotgun (WGS) entry which is preliminary data.</text>
</comment>
<accession>A0ABU0C9L4</accession>
<protein>
    <submittedName>
        <fullName evidence="4">Cytochrome b pre-mRNA-processing protein 3</fullName>
    </submittedName>
</protein>
<comment type="similarity">
    <text evidence="2">Belongs to the UPF0174 family.</text>
</comment>
<evidence type="ECO:0000313" key="5">
    <source>
        <dbReference type="Proteomes" id="UP001230253"/>
    </source>
</evidence>
<proteinExistence type="inferred from homology"/>
<dbReference type="InterPro" id="IPR007129">
    <property type="entry name" value="Ubiqinol_cyt_c_chaperone_CPB3"/>
</dbReference>
<dbReference type="EMBL" id="JAUSUK010000002">
    <property type="protein sequence ID" value="MDQ0327220.1"/>
    <property type="molecule type" value="Genomic_DNA"/>
</dbReference>
<sequence length="182" mass="20180">MGWFQSRKRQERERAGALYWATAAAARHPQLYEEYGVDDTVDGRFEMLSLHLFAVVHRLTFGPDPEPELARLTTEAFVVDMDATYRDIGVSDRRIPKRMKTLFSSYGGRLGAYGSALSGDDDALEGAIARNIFGGENDSGASRRLAVYLRALLAWLDDVPSATLKDGHIVFPDPISLVAENN</sequence>
<dbReference type="Pfam" id="PF03981">
    <property type="entry name" value="Ubiq_cyt_C_chap"/>
    <property type="match status" value="1"/>
</dbReference>
<evidence type="ECO:0000256" key="2">
    <source>
        <dbReference type="ARBA" id="ARBA00006436"/>
    </source>
</evidence>
<evidence type="ECO:0000259" key="3">
    <source>
        <dbReference type="Pfam" id="PF03981"/>
    </source>
</evidence>
<comment type="similarity">
    <text evidence="1">Belongs to the CBP3 family.</text>
</comment>
<evidence type="ECO:0000313" key="4">
    <source>
        <dbReference type="EMBL" id="MDQ0327220.1"/>
    </source>
</evidence>
<dbReference type="PANTHER" id="PTHR12184">
    <property type="entry name" value="UBIQUINOL-CYTOCHROME C REDUCTASE COMPLEX ASSEMBLY FACTOR 1 FAMILY MEMBER"/>
    <property type="match status" value="1"/>
</dbReference>
<dbReference type="Proteomes" id="UP001230253">
    <property type="component" value="Unassembled WGS sequence"/>
</dbReference>
<feature type="domain" description="Ubiquinol-cytochrome c chaperone" evidence="3">
    <location>
        <begin position="33"/>
        <end position="171"/>
    </location>
</feature>
<dbReference type="PANTHER" id="PTHR12184:SF1">
    <property type="entry name" value="UBIQUINOL-CYTOCHROME-C REDUCTASE COMPLEX ASSEMBLY FACTOR 1"/>
    <property type="match status" value="1"/>
</dbReference>
<organism evidence="4 5">
    <name type="scientific">Rhodopseudomonas julia</name>
    <dbReference type="NCBI Taxonomy" id="200617"/>
    <lineage>
        <taxon>Bacteria</taxon>
        <taxon>Pseudomonadati</taxon>
        <taxon>Pseudomonadota</taxon>
        <taxon>Alphaproteobacteria</taxon>
        <taxon>Hyphomicrobiales</taxon>
        <taxon>Nitrobacteraceae</taxon>
        <taxon>Rhodopseudomonas</taxon>
    </lineage>
</organism>
<evidence type="ECO:0000256" key="1">
    <source>
        <dbReference type="ARBA" id="ARBA00006407"/>
    </source>
</evidence>
<name>A0ABU0C9L4_9BRAD</name>
<dbReference type="InterPro" id="IPR021150">
    <property type="entry name" value="Ubiq_cyt_c_chap"/>
</dbReference>
<reference evidence="4 5" key="1">
    <citation type="submission" date="2023-07" db="EMBL/GenBank/DDBJ databases">
        <title>Genomic Encyclopedia of Type Strains, Phase IV (KMG-IV): sequencing the most valuable type-strain genomes for metagenomic binning, comparative biology and taxonomic classification.</title>
        <authorList>
            <person name="Goeker M."/>
        </authorList>
    </citation>
    <scope>NUCLEOTIDE SEQUENCE [LARGE SCALE GENOMIC DNA]</scope>
    <source>
        <strain evidence="4 5">DSM 11549</strain>
    </source>
</reference>
<keyword evidence="5" id="KW-1185">Reference proteome</keyword>
<dbReference type="RefSeq" id="WP_307155286.1">
    <property type="nucleotide sequence ID" value="NZ_JAUSUK010000002.1"/>
</dbReference>
<gene>
    <name evidence="4" type="ORF">J2R99_003089</name>
</gene>